<name>A0A1I4VXN8_9BACT</name>
<dbReference type="STRING" id="39841.SAMN05660836_02505"/>
<evidence type="ECO:0000313" key="10">
    <source>
        <dbReference type="EMBL" id="SFN05910.1"/>
    </source>
</evidence>
<dbReference type="NCBIfam" id="NF002074">
    <property type="entry name" value="PRK00913.1-4"/>
    <property type="match status" value="1"/>
</dbReference>
<sequence>MKIRWLVPEYERCDVLVLFSFEDEKEGLAENRWFRQYCSWMTESSAWEHFAGKKKQVFHSFAPRDAFFEKCVLAGLGKRKDFSTDTWYEVIAEVFTRITQLEGKNVAVPFPILSALQENAYELLRELLYGFFSLSYRFTRYKTSEEQQREISEQIVLLEDEPSGALIDVLAYMDTLMGPVKRARDLITAPSNDVTPESFAREAARVAEAHNLGLTVISQREAEEKGMGAFAAVARGSHNEGIIVILEYCPKGCENEKPLVFVGKGITFDTGGISIKPAQNMELMKHDMAGAAAVLGTMEAVGILKPPRRVVGIMPLAENMPDGKAYRPGDVLKTYSGKTVEVISTDAEGRLILCDALAYAVKTYSPAFLADIATLTGACIIALGDRVAGLMGNKDETVERVRRLGEKVGEKFWPLPLWDFYAEDIKSDVADMKNVGNRKAGTIIGGMFLKQFVPDEIRWVHIDIAGPAWAEKPWFHMPKGATGFGIRTFIEIIRNWD</sequence>
<dbReference type="PANTHER" id="PTHR11963">
    <property type="entry name" value="LEUCINE AMINOPEPTIDASE-RELATED"/>
    <property type="match status" value="1"/>
</dbReference>
<evidence type="ECO:0000256" key="1">
    <source>
        <dbReference type="ARBA" id="ARBA00000135"/>
    </source>
</evidence>
<feature type="binding site" evidence="8">
    <location>
        <position position="346"/>
    </location>
    <ligand>
        <name>Mn(2+)</name>
        <dbReference type="ChEBI" id="CHEBI:29035"/>
        <label>1</label>
    </ligand>
</feature>
<dbReference type="EC" id="3.4.11.10" evidence="8"/>
<dbReference type="NCBIfam" id="NF002073">
    <property type="entry name" value="PRK00913.1-2"/>
    <property type="match status" value="1"/>
</dbReference>
<comment type="catalytic activity">
    <reaction evidence="2 8">
        <text>Release of an N-terminal amino acid, preferentially leucine, but not glutamic or aspartic acids.</text>
        <dbReference type="EC" id="3.4.11.10"/>
    </reaction>
</comment>
<dbReference type="SUPFAM" id="SSF52949">
    <property type="entry name" value="Macro domain-like"/>
    <property type="match status" value="1"/>
</dbReference>
<dbReference type="GO" id="GO:0070006">
    <property type="term" value="F:metalloaminopeptidase activity"/>
    <property type="evidence" value="ECO:0007669"/>
    <property type="project" value="InterPro"/>
</dbReference>
<keyword evidence="7 8" id="KW-0464">Manganese</keyword>
<comment type="subcellular location">
    <subcellularLocation>
        <location evidence="8">Cytoplasm</location>
    </subcellularLocation>
</comment>
<dbReference type="PRINTS" id="PR00481">
    <property type="entry name" value="LAMNOPPTDASE"/>
</dbReference>
<evidence type="ECO:0000256" key="7">
    <source>
        <dbReference type="ARBA" id="ARBA00023211"/>
    </source>
</evidence>
<dbReference type="AlphaFoldDB" id="A0A1I4VXN8"/>
<feature type="binding site" evidence="8">
    <location>
        <position position="348"/>
    </location>
    <ligand>
        <name>Mn(2+)</name>
        <dbReference type="ChEBI" id="CHEBI:29035"/>
        <label>1</label>
    </ligand>
</feature>
<dbReference type="GO" id="GO:0005737">
    <property type="term" value="C:cytoplasm"/>
    <property type="evidence" value="ECO:0007669"/>
    <property type="project" value="UniProtKB-SubCell"/>
</dbReference>
<dbReference type="Pfam" id="PF02789">
    <property type="entry name" value="Peptidase_M17_N"/>
    <property type="match status" value="1"/>
</dbReference>
<dbReference type="EMBL" id="FOUU01000012">
    <property type="protein sequence ID" value="SFN05910.1"/>
    <property type="molecule type" value="Genomic_DNA"/>
</dbReference>
<keyword evidence="6 8" id="KW-0378">Hydrolase</keyword>
<dbReference type="InterPro" id="IPR043472">
    <property type="entry name" value="Macro_dom-like"/>
</dbReference>
<reference evidence="10 11" key="1">
    <citation type="submission" date="2016-10" db="EMBL/GenBank/DDBJ databases">
        <authorList>
            <person name="de Groot N.N."/>
        </authorList>
    </citation>
    <scope>NUCLEOTIDE SEQUENCE [LARGE SCALE GENOMIC DNA]</scope>
    <source>
        <strain evidence="10 11">DSM 9990</strain>
    </source>
</reference>
<feature type="active site" evidence="8">
    <location>
        <position position="276"/>
    </location>
</feature>
<dbReference type="Pfam" id="PF00883">
    <property type="entry name" value="Peptidase_M17"/>
    <property type="match status" value="1"/>
</dbReference>
<comment type="function">
    <text evidence="8">Presumably involved in the processing and regular turnover of intracellular proteins. Catalyzes the removal of unsubstituted N-terminal amino acids from various peptides.</text>
</comment>
<dbReference type="EC" id="3.4.11.1" evidence="8"/>
<gene>
    <name evidence="8" type="primary">pepA</name>
    <name evidence="10" type="ORF">SAMN05660836_02505</name>
</gene>
<comment type="similarity">
    <text evidence="3 8">Belongs to the peptidase M17 family.</text>
</comment>
<feature type="binding site" evidence="8">
    <location>
        <position position="287"/>
    </location>
    <ligand>
        <name>Mn(2+)</name>
        <dbReference type="ChEBI" id="CHEBI:29035"/>
        <label>2</label>
    </ligand>
</feature>
<dbReference type="Proteomes" id="UP000199611">
    <property type="component" value="Unassembled WGS sequence"/>
</dbReference>
<dbReference type="GO" id="GO:0030145">
    <property type="term" value="F:manganese ion binding"/>
    <property type="evidence" value="ECO:0007669"/>
    <property type="project" value="UniProtKB-UniRule"/>
</dbReference>
<dbReference type="OrthoDB" id="9809354at2"/>
<evidence type="ECO:0000259" key="9">
    <source>
        <dbReference type="PROSITE" id="PS00631"/>
    </source>
</evidence>
<proteinExistence type="inferred from homology"/>
<comment type="catalytic activity">
    <reaction evidence="1 8">
        <text>Release of an N-terminal amino acid, Xaa-|-Yaa-, in which Xaa is preferably Leu, but may be other amino acids including Pro although not Arg or Lys, and Yaa may be Pro. Amino acid amides and methyl esters are also readily hydrolyzed, but rates on arylamides are exceedingly low.</text>
        <dbReference type="EC" id="3.4.11.1"/>
    </reaction>
</comment>
<evidence type="ECO:0000256" key="6">
    <source>
        <dbReference type="ARBA" id="ARBA00022801"/>
    </source>
</evidence>
<comment type="cofactor">
    <cofactor evidence="8">
        <name>Mn(2+)</name>
        <dbReference type="ChEBI" id="CHEBI:29035"/>
    </cofactor>
    <text evidence="8">Binds 2 manganese ions per subunit.</text>
</comment>
<dbReference type="PANTHER" id="PTHR11963:SF23">
    <property type="entry name" value="CYTOSOL AMINOPEPTIDASE"/>
    <property type="match status" value="1"/>
</dbReference>
<dbReference type="SUPFAM" id="SSF53187">
    <property type="entry name" value="Zn-dependent exopeptidases"/>
    <property type="match status" value="1"/>
</dbReference>
<dbReference type="GO" id="GO:0006508">
    <property type="term" value="P:proteolysis"/>
    <property type="evidence" value="ECO:0007669"/>
    <property type="project" value="UniProtKB-KW"/>
</dbReference>
<keyword evidence="5 8" id="KW-0645">Protease</keyword>
<dbReference type="Gene3D" id="3.40.630.10">
    <property type="entry name" value="Zn peptidases"/>
    <property type="match status" value="1"/>
</dbReference>
<dbReference type="InterPro" id="IPR008283">
    <property type="entry name" value="Peptidase_M17_N"/>
</dbReference>
<dbReference type="InterPro" id="IPR000819">
    <property type="entry name" value="Peptidase_M17_C"/>
</dbReference>
<evidence type="ECO:0000256" key="2">
    <source>
        <dbReference type="ARBA" id="ARBA00000967"/>
    </source>
</evidence>
<evidence type="ECO:0000313" key="11">
    <source>
        <dbReference type="Proteomes" id="UP000199611"/>
    </source>
</evidence>
<organism evidence="10 11">
    <name type="scientific">Thermodesulforhabdus norvegica</name>
    <dbReference type="NCBI Taxonomy" id="39841"/>
    <lineage>
        <taxon>Bacteria</taxon>
        <taxon>Pseudomonadati</taxon>
        <taxon>Thermodesulfobacteriota</taxon>
        <taxon>Syntrophobacteria</taxon>
        <taxon>Syntrophobacterales</taxon>
        <taxon>Thermodesulforhabdaceae</taxon>
        <taxon>Thermodesulforhabdus</taxon>
    </lineage>
</organism>
<feature type="binding site" evidence="8">
    <location>
        <position position="269"/>
    </location>
    <ligand>
        <name>Mn(2+)</name>
        <dbReference type="ChEBI" id="CHEBI:29035"/>
        <label>1</label>
    </ligand>
</feature>
<dbReference type="RefSeq" id="WP_093396243.1">
    <property type="nucleotide sequence ID" value="NZ_FOUU01000012.1"/>
</dbReference>
<dbReference type="CDD" id="cd00433">
    <property type="entry name" value="Peptidase_M17"/>
    <property type="match status" value="1"/>
</dbReference>
<keyword evidence="11" id="KW-1185">Reference proteome</keyword>
<feature type="binding site" evidence="8">
    <location>
        <position position="348"/>
    </location>
    <ligand>
        <name>Mn(2+)</name>
        <dbReference type="ChEBI" id="CHEBI:29035"/>
        <label>2</label>
    </ligand>
</feature>
<feature type="binding site" evidence="8">
    <location>
        <position position="264"/>
    </location>
    <ligand>
        <name>Mn(2+)</name>
        <dbReference type="ChEBI" id="CHEBI:29035"/>
        <label>2</label>
    </ligand>
</feature>
<evidence type="ECO:0000256" key="4">
    <source>
        <dbReference type="ARBA" id="ARBA00022438"/>
    </source>
</evidence>
<dbReference type="InterPro" id="IPR011356">
    <property type="entry name" value="Leucine_aapep/pepB"/>
</dbReference>
<feature type="binding site" evidence="8">
    <location>
        <position position="269"/>
    </location>
    <ligand>
        <name>Mn(2+)</name>
        <dbReference type="ChEBI" id="CHEBI:29035"/>
        <label>2</label>
    </ligand>
</feature>
<protein>
    <recommendedName>
        <fullName evidence="8">Probable cytosol aminopeptidase</fullName>
        <ecNumber evidence="8">3.4.11.1</ecNumber>
    </recommendedName>
    <alternativeName>
        <fullName evidence="8">Leucine aminopeptidase</fullName>
        <shortName evidence="8">LAP</shortName>
        <ecNumber evidence="8">3.4.11.10</ecNumber>
    </alternativeName>
    <alternativeName>
        <fullName evidence="8">Leucyl aminopeptidase</fullName>
    </alternativeName>
</protein>
<dbReference type="PROSITE" id="PS00631">
    <property type="entry name" value="CYTOSOL_AP"/>
    <property type="match status" value="1"/>
</dbReference>
<evidence type="ECO:0000256" key="5">
    <source>
        <dbReference type="ARBA" id="ARBA00022670"/>
    </source>
</evidence>
<keyword evidence="8" id="KW-0963">Cytoplasm</keyword>
<dbReference type="HAMAP" id="MF_00181">
    <property type="entry name" value="Cytosol_peptidase_M17"/>
    <property type="match status" value="1"/>
</dbReference>
<accession>A0A1I4VXN8</accession>
<evidence type="ECO:0000256" key="3">
    <source>
        <dbReference type="ARBA" id="ARBA00009528"/>
    </source>
</evidence>
<keyword evidence="8" id="KW-0479">Metal-binding</keyword>
<evidence type="ECO:0000256" key="8">
    <source>
        <dbReference type="HAMAP-Rule" id="MF_00181"/>
    </source>
</evidence>
<feature type="active site" evidence="8">
    <location>
        <position position="350"/>
    </location>
</feature>
<feature type="domain" description="Cytosol aminopeptidase" evidence="9">
    <location>
        <begin position="344"/>
        <end position="351"/>
    </location>
</feature>
<dbReference type="Gene3D" id="3.40.220.10">
    <property type="entry name" value="Leucine Aminopeptidase, subunit E, domain 1"/>
    <property type="match status" value="1"/>
</dbReference>
<keyword evidence="4 8" id="KW-0031">Aminopeptidase</keyword>
<dbReference type="InterPro" id="IPR023042">
    <property type="entry name" value="Peptidase_M17_leu_NH2_pept"/>
</dbReference>